<dbReference type="EMBL" id="WMBR01000005">
    <property type="protein sequence ID" value="MXP23510.1"/>
    <property type="molecule type" value="Genomic_DNA"/>
</dbReference>
<accession>A0A6L7GUD2</accession>
<evidence type="ECO:0000313" key="2">
    <source>
        <dbReference type="Proteomes" id="UP000475545"/>
    </source>
</evidence>
<gene>
    <name evidence="1" type="ORF">GIY30_19400</name>
</gene>
<evidence type="ECO:0000313" key="1">
    <source>
        <dbReference type="EMBL" id="MXP23510.1"/>
    </source>
</evidence>
<reference evidence="1 2" key="1">
    <citation type="submission" date="2019-11" db="EMBL/GenBank/DDBJ databases">
        <title>Gordonia sp. nov., a novel actinobacterium isolated from mangrove soil in Hainan.</title>
        <authorList>
            <person name="Huang X."/>
            <person name="Xie Y."/>
            <person name="Chu X."/>
            <person name="Xiao K."/>
        </authorList>
    </citation>
    <scope>NUCLEOTIDE SEQUENCE [LARGE SCALE GENOMIC DNA]</scope>
    <source>
        <strain evidence="1 2">HNM0687</strain>
    </source>
</reference>
<dbReference type="Proteomes" id="UP000475545">
    <property type="component" value="Unassembled WGS sequence"/>
</dbReference>
<dbReference type="AlphaFoldDB" id="A0A6L7GUD2"/>
<proteinExistence type="predicted"/>
<organism evidence="1 2">
    <name type="scientific">Gordonia mangrovi</name>
    <dbReference type="NCBI Taxonomy" id="2665643"/>
    <lineage>
        <taxon>Bacteria</taxon>
        <taxon>Bacillati</taxon>
        <taxon>Actinomycetota</taxon>
        <taxon>Actinomycetes</taxon>
        <taxon>Mycobacteriales</taxon>
        <taxon>Gordoniaceae</taxon>
        <taxon>Gordonia</taxon>
    </lineage>
</organism>
<comment type="caution">
    <text evidence="1">The sequence shown here is derived from an EMBL/GenBank/DDBJ whole genome shotgun (WGS) entry which is preliminary data.</text>
</comment>
<protein>
    <submittedName>
        <fullName evidence="1">Uncharacterized protein</fullName>
    </submittedName>
</protein>
<name>A0A6L7GUD2_9ACTN</name>
<sequence>MTTDTINLNAQSPTGCFNHASIVSSRAFDPAAALDVDRTIHGLTPEAGYMWGSLRDDDGNLYSIMRRIPAVRDPEANADIKSLGGKLILLEGGQGSQMRLRREPRHAPDSNELVREVIEDGSAVQFTGTSSTSTQTTRLSLSPERFEYAESGVIDVTGSSLAAPPLQWFLPGPESSLLYLTQTWLVEGQLLDRHVRGFLFWEEAWMPPNARLYVSKDPLHDAEYTTWYSWANHWDDGSCEVGHFLFGNGDFHVAVSARSDGTVSVGKSMDTTIIRDAEGYWHNGIDYTIDGERWRCEPDPHGRMEGLGAIPNPQQEGRIHRVSDTRTPDVWMAWGESVPANGERRRW</sequence>
<keyword evidence="2" id="KW-1185">Reference proteome</keyword>
<dbReference type="RefSeq" id="WP_160903663.1">
    <property type="nucleotide sequence ID" value="NZ_CP102850.1"/>
</dbReference>